<evidence type="ECO:0000313" key="2">
    <source>
        <dbReference type="EMBL" id="PIA12889.1"/>
    </source>
</evidence>
<sequence length="337" mass="36530">MNNQRLTRGIPGDTLLPYTLTTDPASLELVENSSADSSEEFNINPDTTAHSTHSSDDANGTSSSSSESSARAGYTTPIYLPYDNAQGNDTQNDYNGSIDNSRVADQYLGESTEHTGEHTESMQDNLFSHTENNELIELQLPSTDVHMPPADSATNNLWSDNESTSINIIAELQLDAIENDDDNSNNDIEMDDNEYLAASESEAEAEYDTEMDEDEEMRQFAMPVHDLPALTIVPMNIEDNDEANISESVPLAPAVVPILTSSSESSSGDMLTTPSPPKSKRLPYTINSSPTLSPPMLSSPTISPEFSRHASSAIQVMQQAMQAMDTASATPKRKAIA</sequence>
<dbReference type="EMBL" id="KZ303558">
    <property type="protein sequence ID" value="PIA12889.1"/>
    <property type="molecule type" value="Genomic_DNA"/>
</dbReference>
<keyword evidence="3" id="KW-1185">Reference proteome</keyword>
<dbReference type="Proteomes" id="UP000242474">
    <property type="component" value="Unassembled WGS sequence"/>
</dbReference>
<feature type="compositionally biased region" description="Polar residues" evidence="1">
    <location>
        <begin position="31"/>
        <end position="61"/>
    </location>
</feature>
<accession>A0A2G5B1K0</accession>
<name>A0A2G5B1K0_COERN</name>
<reference evidence="2 3" key="1">
    <citation type="journal article" date="2015" name="Genome Biol. Evol.">
        <title>Phylogenomic analyses indicate that early fungi evolved digesting cell walls of algal ancestors of land plants.</title>
        <authorList>
            <person name="Chang Y."/>
            <person name="Wang S."/>
            <person name="Sekimoto S."/>
            <person name="Aerts A.L."/>
            <person name="Choi C."/>
            <person name="Clum A."/>
            <person name="LaButti K.M."/>
            <person name="Lindquist E.A."/>
            <person name="Yee Ngan C."/>
            <person name="Ohm R.A."/>
            <person name="Salamov A.A."/>
            <person name="Grigoriev I.V."/>
            <person name="Spatafora J.W."/>
            <person name="Berbee M.L."/>
        </authorList>
    </citation>
    <scope>NUCLEOTIDE SEQUENCE [LARGE SCALE GENOMIC DNA]</scope>
    <source>
        <strain evidence="2 3">NRRL 1564</strain>
    </source>
</reference>
<evidence type="ECO:0000256" key="1">
    <source>
        <dbReference type="SAM" id="MobiDB-lite"/>
    </source>
</evidence>
<organism evidence="2 3">
    <name type="scientific">Coemansia reversa (strain ATCC 12441 / NRRL 1564)</name>
    <dbReference type="NCBI Taxonomy" id="763665"/>
    <lineage>
        <taxon>Eukaryota</taxon>
        <taxon>Fungi</taxon>
        <taxon>Fungi incertae sedis</taxon>
        <taxon>Zoopagomycota</taxon>
        <taxon>Kickxellomycotina</taxon>
        <taxon>Kickxellomycetes</taxon>
        <taxon>Kickxellales</taxon>
        <taxon>Kickxellaceae</taxon>
        <taxon>Coemansia</taxon>
    </lineage>
</organism>
<feature type="region of interest" description="Disordered" evidence="1">
    <location>
        <begin position="27"/>
        <end position="71"/>
    </location>
</feature>
<gene>
    <name evidence="2" type="ORF">COEREDRAFT_12023</name>
</gene>
<dbReference type="AlphaFoldDB" id="A0A2G5B1K0"/>
<proteinExistence type="predicted"/>
<feature type="region of interest" description="Disordered" evidence="1">
    <location>
        <begin position="260"/>
        <end position="310"/>
    </location>
</feature>
<protein>
    <submittedName>
        <fullName evidence="2">Uncharacterized protein</fullName>
    </submittedName>
</protein>
<evidence type="ECO:0000313" key="3">
    <source>
        <dbReference type="Proteomes" id="UP000242474"/>
    </source>
</evidence>
<feature type="compositionally biased region" description="Low complexity" evidence="1">
    <location>
        <begin position="288"/>
        <end position="310"/>
    </location>
</feature>
<feature type="compositionally biased region" description="Polar residues" evidence="1">
    <location>
        <begin position="260"/>
        <end position="273"/>
    </location>
</feature>